<dbReference type="EMBL" id="PCRO01000018">
    <property type="protein sequence ID" value="PIP22923.1"/>
    <property type="molecule type" value="Genomic_DNA"/>
</dbReference>
<dbReference type="AlphaFoldDB" id="A0A2G9YVZ7"/>
<dbReference type="SUPFAM" id="SSF48452">
    <property type="entry name" value="TPR-like"/>
    <property type="match status" value="1"/>
</dbReference>
<dbReference type="Gene3D" id="1.25.40.10">
    <property type="entry name" value="Tetratricopeptide repeat domain"/>
    <property type="match status" value="1"/>
</dbReference>
<evidence type="ECO:0000256" key="1">
    <source>
        <dbReference type="SAM" id="MobiDB-lite"/>
    </source>
</evidence>
<reference evidence="2 3" key="1">
    <citation type="submission" date="2017-09" db="EMBL/GenBank/DDBJ databases">
        <title>Depth-based differentiation of microbial function through sediment-hosted aquifers and enrichment of novel symbionts in the deep terrestrial subsurface.</title>
        <authorList>
            <person name="Probst A.J."/>
            <person name="Ladd B."/>
            <person name="Jarett J.K."/>
            <person name="Geller-Mcgrath D.E."/>
            <person name="Sieber C.M."/>
            <person name="Emerson J.B."/>
            <person name="Anantharaman K."/>
            <person name="Thomas B.C."/>
            <person name="Malmstrom R."/>
            <person name="Stieglmeier M."/>
            <person name="Klingl A."/>
            <person name="Woyke T."/>
            <person name="Ryan C.M."/>
            <person name="Banfield J.F."/>
        </authorList>
    </citation>
    <scope>NUCLEOTIDE SEQUENCE [LARGE SCALE GENOMIC DNA]</scope>
    <source>
        <strain evidence="2">CG23_combo_of_CG06-09_8_20_14_all_39_17</strain>
    </source>
</reference>
<feature type="compositionally biased region" description="Basic and acidic residues" evidence="1">
    <location>
        <begin position="235"/>
        <end position="255"/>
    </location>
</feature>
<gene>
    <name evidence="2" type="ORF">COX37_01455</name>
</gene>
<dbReference type="Proteomes" id="UP000229976">
    <property type="component" value="Unassembled WGS sequence"/>
</dbReference>
<protein>
    <submittedName>
        <fullName evidence="2">Uncharacterized protein</fullName>
    </submittedName>
</protein>
<name>A0A2G9YVZ7_9BACT</name>
<organism evidence="2 3">
    <name type="scientific">Candidatus Nealsonbacteria bacterium CG23_combo_of_CG06-09_8_20_14_all_39_17</name>
    <dbReference type="NCBI Taxonomy" id="1974722"/>
    <lineage>
        <taxon>Bacteria</taxon>
        <taxon>Candidatus Nealsoniibacteriota</taxon>
    </lineage>
</organism>
<sequence length="255" mass="29838">MVFGNFRKKLEGLYPLKEKAGGVKEKQEEENGKEKILKEIMDENEKIVEETLKNSNEFYDGEEWNQDSKKREKAREEKEKFVKEDLGKIKELCDKKDWDKSIEALEKIIKNIEEIQGVGNQEEDKEFIMKTLKDANKSFLEGEYGQSIEDLKTAKRYSMTYQEMLEVAMLLGWNYWETGEKEKAKECWDTVEFSGRFDRTNACAYAGLAKYYQGKDNKKALFYSELFQKILGKKKQGEEGVGGERKEAEGKEEEK</sequence>
<evidence type="ECO:0000313" key="3">
    <source>
        <dbReference type="Proteomes" id="UP000229976"/>
    </source>
</evidence>
<evidence type="ECO:0000313" key="2">
    <source>
        <dbReference type="EMBL" id="PIP22923.1"/>
    </source>
</evidence>
<accession>A0A2G9YVZ7</accession>
<dbReference type="InterPro" id="IPR011990">
    <property type="entry name" value="TPR-like_helical_dom_sf"/>
</dbReference>
<feature type="region of interest" description="Disordered" evidence="1">
    <location>
        <begin position="234"/>
        <end position="255"/>
    </location>
</feature>
<proteinExistence type="predicted"/>
<comment type="caution">
    <text evidence="2">The sequence shown here is derived from an EMBL/GenBank/DDBJ whole genome shotgun (WGS) entry which is preliminary data.</text>
</comment>